<feature type="region of interest" description="Disordered" evidence="1">
    <location>
        <begin position="96"/>
        <end position="115"/>
    </location>
</feature>
<organism evidence="2 3">
    <name type="scientific">Bradyrhizobium erythrophlei</name>
    <dbReference type="NCBI Taxonomy" id="1437360"/>
    <lineage>
        <taxon>Bacteria</taxon>
        <taxon>Pseudomonadati</taxon>
        <taxon>Pseudomonadota</taxon>
        <taxon>Alphaproteobacteria</taxon>
        <taxon>Hyphomicrobiales</taxon>
        <taxon>Nitrobacteraceae</taxon>
        <taxon>Bradyrhizobium</taxon>
    </lineage>
</organism>
<evidence type="ECO:0000256" key="1">
    <source>
        <dbReference type="SAM" id="MobiDB-lite"/>
    </source>
</evidence>
<evidence type="ECO:0000313" key="2">
    <source>
        <dbReference type="EMBL" id="SHH75539.1"/>
    </source>
</evidence>
<dbReference type="AlphaFoldDB" id="A0A1M5VJW7"/>
<dbReference type="Proteomes" id="UP000189796">
    <property type="component" value="Chromosome I"/>
</dbReference>
<evidence type="ECO:0008006" key="4">
    <source>
        <dbReference type="Google" id="ProtNLM"/>
    </source>
</evidence>
<sequence length="186" mass="20335">MPRLTDQGLQRINDLAQHYGVSADAVMTLLQALLNSKGTMAQFDHRELGGAGQWMPGGMTMVGDMFNHGLKAKVDGLCSELSQILAMQPFVPFPAGFQSQSQREGGGQQEGGHNVLDRGSVSLFVPERPGRASGHWWPAELGFPNGTGAQNQVRYAYFNQKRRLAVELNGHVAVYDTLDHLFVPKT</sequence>
<proteinExistence type="predicted"/>
<reference evidence="2 3" key="1">
    <citation type="submission" date="2016-11" db="EMBL/GenBank/DDBJ databases">
        <authorList>
            <person name="Jaros S."/>
            <person name="Januszkiewicz K."/>
            <person name="Wedrychowicz H."/>
        </authorList>
    </citation>
    <scope>NUCLEOTIDE SEQUENCE [LARGE SCALE GENOMIC DNA]</scope>
    <source>
        <strain evidence="2 3">GAS138</strain>
    </source>
</reference>
<name>A0A1M5VJW7_9BRAD</name>
<dbReference type="EMBL" id="LT670817">
    <property type="protein sequence ID" value="SHH75539.1"/>
    <property type="molecule type" value="Genomic_DNA"/>
</dbReference>
<evidence type="ECO:0000313" key="3">
    <source>
        <dbReference type="Proteomes" id="UP000189796"/>
    </source>
</evidence>
<protein>
    <recommendedName>
        <fullName evidence="4">SHOCT domain-containing protein</fullName>
    </recommendedName>
</protein>
<dbReference type="RefSeq" id="WP_154072585.1">
    <property type="nucleotide sequence ID" value="NZ_LT670817.1"/>
</dbReference>
<dbReference type="OrthoDB" id="1778949at2"/>
<accession>A0A1M5VJW7</accession>
<gene>
    <name evidence="2" type="ORF">SAMN05443248_6014</name>
</gene>